<dbReference type="Proteomes" id="UP000601223">
    <property type="component" value="Unassembled WGS sequence"/>
</dbReference>
<accession>A0A8J3JSL7</accession>
<gene>
    <name evidence="1" type="ORF">Cba03nite_43930</name>
</gene>
<comment type="caution">
    <text evidence="1">The sequence shown here is derived from an EMBL/GenBank/DDBJ whole genome shotgun (WGS) entry which is preliminary data.</text>
</comment>
<dbReference type="RefSeq" id="WP_203749240.1">
    <property type="nucleotide sequence ID" value="NZ_BONF01000026.1"/>
</dbReference>
<name>A0A8J3JSL7_9ACTN</name>
<reference evidence="1 2" key="1">
    <citation type="submission" date="2021-01" db="EMBL/GenBank/DDBJ databases">
        <title>Whole genome shotgun sequence of Catellatospora bangladeshensis NBRC 107357.</title>
        <authorList>
            <person name="Komaki H."/>
            <person name="Tamura T."/>
        </authorList>
    </citation>
    <scope>NUCLEOTIDE SEQUENCE [LARGE SCALE GENOMIC DNA]</scope>
    <source>
        <strain evidence="1 2">NBRC 107357</strain>
    </source>
</reference>
<keyword evidence="2" id="KW-1185">Reference proteome</keyword>
<organism evidence="1 2">
    <name type="scientific">Catellatospora bangladeshensis</name>
    <dbReference type="NCBI Taxonomy" id="310355"/>
    <lineage>
        <taxon>Bacteria</taxon>
        <taxon>Bacillati</taxon>
        <taxon>Actinomycetota</taxon>
        <taxon>Actinomycetes</taxon>
        <taxon>Micromonosporales</taxon>
        <taxon>Micromonosporaceae</taxon>
        <taxon>Catellatospora</taxon>
    </lineage>
</organism>
<evidence type="ECO:0000313" key="2">
    <source>
        <dbReference type="Proteomes" id="UP000601223"/>
    </source>
</evidence>
<dbReference type="EMBL" id="BONF01000026">
    <property type="protein sequence ID" value="GIF83044.1"/>
    <property type="molecule type" value="Genomic_DNA"/>
</dbReference>
<proteinExistence type="predicted"/>
<evidence type="ECO:0000313" key="1">
    <source>
        <dbReference type="EMBL" id="GIF83044.1"/>
    </source>
</evidence>
<dbReference type="AlphaFoldDB" id="A0A8J3JSL7"/>
<sequence length="95" mass="11058">MERLQAVRARHGELSESVRDSRVLYAVRRDWSHPATHEFVLPRLTEADAVRAAVADFRYWRSGPMRPRLSVVQISANDLRIHGRRYDCMAPDCPR</sequence>
<protein>
    <submittedName>
        <fullName evidence="1">Uncharacterized protein</fullName>
    </submittedName>
</protein>